<evidence type="ECO:0000259" key="2">
    <source>
        <dbReference type="Pfam" id="PF05970"/>
    </source>
</evidence>
<dbReference type="GO" id="GO:0016887">
    <property type="term" value="F:ATP hydrolysis activity"/>
    <property type="evidence" value="ECO:0007669"/>
    <property type="project" value="RHEA"/>
</dbReference>
<dbReference type="InterPro" id="IPR027417">
    <property type="entry name" value="P-loop_NTPase"/>
</dbReference>
<dbReference type="EMBL" id="JEMT01029533">
    <property type="protein sequence ID" value="EXX51875.1"/>
    <property type="molecule type" value="Genomic_DNA"/>
</dbReference>
<keyword evidence="1" id="KW-0378">Hydrolase</keyword>
<keyword evidence="1" id="KW-0233">DNA recombination</keyword>
<keyword evidence="1" id="KW-0227">DNA damage</keyword>
<keyword evidence="1" id="KW-0547">Nucleotide-binding</keyword>
<dbReference type="GO" id="GO:0006281">
    <property type="term" value="P:DNA repair"/>
    <property type="evidence" value="ECO:0007669"/>
    <property type="project" value="UniProtKB-KW"/>
</dbReference>
<name>A0A015ID92_RHIIW</name>
<dbReference type="PANTHER" id="PTHR47642">
    <property type="entry name" value="ATP-DEPENDENT DNA HELICASE"/>
    <property type="match status" value="1"/>
</dbReference>
<sequence length="228" mass="25593">MKDIKYLIIDEMSMVGRHFLAIVDMRLRKAFPKHSNHNFSGRSIILVSDFGQLPPVCDIPMYSQDHRPSDSLFEDGRNIYQQFQEVYKLEAVQRQLGNSDKQCQFRNLLILTTREEVDRINADKLRSLNQPVAKIGAVHTGGFEASKADSNTAKNLDSGILLARNARIMLTANLWVATGIVNVSFDQYCGPTLTNLDGSAVVPIVLIRRMLESKSGVFSHLQFPLSLA</sequence>
<evidence type="ECO:0000256" key="1">
    <source>
        <dbReference type="RuleBase" id="RU363044"/>
    </source>
</evidence>
<keyword evidence="1" id="KW-0234">DNA repair</keyword>
<feature type="domain" description="DNA helicase Pif1-like DEAD-box helicase" evidence="2">
    <location>
        <begin position="2"/>
        <end position="102"/>
    </location>
</feature>
<gene>
    <name evidence="3" type="ORF">RirG_257910</name>
</gene>
<keyword evidence="1" id="KW-0347">Helicase</keyword>
<dbReference type="GO" id="GO:0006310">
    <property type="term" value="P:DNA recombination"/>
    <property type="evidence" value="ECO:0007669"/>
    <property type="project" value="UniProtKB-KW"/>
</dbReference>
<dbReference type="InterPro" id="IPR051055">
    <property type="entry name" value="PIF1_helicase"/>
</dbReference>
<comment type="caution">
    <text evidence="3">The sequence shown here is derived from an EMBL/GenBank/DDBJ whole genome shotgun (WGS) entry which is preliminary data.</text>
</comment>
<dbReference type="Pfam" id="PF05970">
    <property type="entry name" value="PIF1"/>
    <property type="match status" value="1"/>
</dbReference>
<comment type="catalytic activity">
    <reaction evidence="1">
        <text>ATP + H2O = ADP + phosphate + H(+)</text>
        <dbReference type="Rhea" id="RHEA:13065"/>
        <dbReference type="ChEBI" id="CHEBI:15377"/>
        <dbReference type="ChEBI" id="CHEBI:15378"/>
        <dbReference type="ChEBI" id="CHEBI:30616"/>
        <dbReference type="ChEBI" id="CHEBI:43474"/>
        <dbReference type="ChEBI" id="CHEBI:456216"/>
        <dbReference type="EC" id="5.6.2.3"/>
    </reaction>
</comment>
<comment type="cofactor">
    <cofactor evidence="1">
        <name>Mg(2+)</name>
        <dbReference type="ChEBI" id="CHEBI:18420"/>
    </cofactor>
</comment>
<dbReference type="EC" id="5.6.2.3" evidence="1"/>
<evidence type="ECO:0000313" key="4">
    <source>
        <dbReference type="Proteomes" id="UP000022910"/>
    </source>
</evidence>
<evidence type="ECO:0000313" key="3">
    <source>
        <dbReference type="EMBL" id="EXX51875.1"/>
    </source>
</evidence>
<dbReference type="STRING" id="1432141.A0A015ID92"/>
<reference evidence="3 4" key="1">
    <citation type="submission" date="2014-02" db="EMBL/GenBank/DDBJ databases">
        <title>Single nucleus genome sequencing reveals high similarity among nuclei of an endomycorrhizal fungus.</title>
        <authorList>
            <person name="Lin K."/>
            <person name="Geurts R."/>
            <person name="Zhang Z."/>
            <person name="Limpens E."/>
            <person name="Saunders D.G."/>
            <person name="Mu D."/>
            <person name="Pang E."/>
            <person name="Cao H."/>
            <person name="Cha H."/>
            <person name="Lin T."/>
            <person name="Zhou Q."/>
            <person name="Shang Y."/>
            <person name="Li Y."/>
            <person name="Ivanov S."/>
            <person name="Sharma T."/>
            <person name="Velzen R.V."/>
            <person name="Ruijter N.D."/>
            <person name="Aanen D.K."/>
            <person name="Win J."/>
            <person name="Kamoun S."/>
            <person name="Bisseling T."/>
            <person name="Huang S."/>
        </authorList>
    </citation>
    <scope>NUCLEOTIDE SEQUENCE [LARGE SCALE GENOMIC DNA]</scope>
    <source>
        <strain evidence="4">DAOM197198w</strain>
    </source>
</reference>
<comment type="similarity">
    <text evidence="1">Belongs to the helicase family.</text>
</comment>
<dbReference type="GO" id="GO:0005524">
    <property type="term" value="F:ATP binding"/>
    <property type="evidence" value="ECO:0007669"/>
    <property type="project" value="UniProtKB-KW"/>
</dbReference>
<dbReference type="AlphaFoldDB" id="A0A015ID92"/>
<dbReference type="Proteomes" id="UP000022910">
    <property type="component" value="Unassembled WGS sequence"/>
</dbReference>
<organism evidence="3 4">
    <name type="scientific">Rhizophagus irregularis (strain DAOM 197198w)</name>
    <name type="common">Glomus intraradices</name>
    <dbReference type="NCBI Taxonomy" id="1432141"/>
    <lineage>
        <taxon>Eukaryota</taxon>
        <taxon>Fungi</taxon>
        <taxon>Fungi incertae sedis</taxon>
        <taxon>Mucoromycota</taxon>
        <taxon>Glomeromycotina</taxon>
        <taxon>Glomeromycetes</taxon>
        <taxon>Glomerales</taxon>
        <taxon>Glomeraceae</taxon>
        <taxon>Rhizophagus</taxon>
    </lineage>
</organism>
<dbReference type="Gene3D" id="3.40.50.300">
    <property type="entry name" value="P-loop containing nucleotide triphosphate hydrolases"/>
    <property type="match status" value="1"/>
</dbReference>
<dbReference type="GO" id="GO:0043139">
    <property type="term" value="F:5'-3' DNA helicase activity"/>
    <property type="evidence" value="ECO:0007669"/>
    <property type="project" value="UniProtKB-EC"/>
</dbReference>
<dbReference type="InterPro" id="IPR010285">
    <property type="entry name" value="DNA_helicase_pif1-like_DEAD"/>
</dbReference>
<accession>A0A015ID92</accession>
<dbReference type="SUPFAM" id="SSF52540">
    <property type="entry name" value="P-loop containing nucleoside triphosphate hydrolases"/>
    <property type="match status" value="1"/>
</dbReference>
<keyword evidence="4" id="KW-1185">Reference proteome</keyword>
<dbReference type="HOGENOM" id="CLU_001613_3_0_1"/>
<keyword evidence="1" id="KW-0067">ATP-binding</keyword>
<proteinExistence type="inferred from homology"/>
<dbReference type="GO" id="GO:0000723">
    <property type="term" value="P:telomere maintenance"/>
    <property type="evidence" value="ECO:0007669"/>
    <property type="project" value="InterPro"/>
</dbReference>
<protein>
    <recommendedName>
        <fullName evidence="1">ATP-dependent DNA helicase</fullName>
        <ecNumber evidence="1">5.6.2.3</ecNumber>
    </recommendedName>
</protein>